<organism evidence="3 4">
    <name type="scientific">Ancylostoma ceylanicum</name>
    <dbReference type="NCBI Taxonomy" id="53326"/>
    <lineage>
        <taxon>Eukaryota</taxon>
        <taxon>Metazoa</taxon>
        <taxon>Ecdysozoa</taxon>
        <taxon>Nematoda</taxon>
        <taxon>Chromadorea</taxon>
        <taxon>Rhabditida</taxon>
        <taxon>Rhabditina</taxon>
        <taxon>Rhabditomorpha</taxon>
        <taxon>Strongyloidea</taxon>
        <taxon>Ancylostomatidae</taxon>
        <taxon>Ancylostomatinae</taxon>
        <taxon>Ancylostoma</taxon>
    </lineage>
</organism>
<dbReference type="AlphaFoldDB" id="A0A016V5G4"/>
<dbReference type="GO" id="GO:0005634">
    <property type="term" value="C:nucleus"/>
    <property type="evidence" value="ECO:0007669"/>
    <property type="project" value="TreeGrafter"/>
</dbReference>
<evidence type="ECO:0000313" key="3">
    <source>
        <dbReference type="EMBL" id="EYC22685.1"/>
    </source>
</evidence>
<dbReference type="PANTHER" id="PTHR12243">
    <property type="entry name" value="MADF DOMAIN TRANSCRIPTION FACTOR"/>
    <property type="match status" value="1"/>
</dbReference>
<feature type="domain" description="MADF" evidence="2">
    <location>
        <begin position="128"/>
        <end position="215"/>
    </location>
</feature>
<dbReference type="STRING" id="53326.A0A016V5G4"/>
<dbReference type="Pfam" id="PF10545">
    <property type="entry name" value="MADF_DNA_bdg"/>
    <property type="match status" value="1"/>
</dbReference>
<feature type="region of interest" description="Disordered" evidence="1">
    <location>
        <begin position="219"/>
        <end position="297"/>
    </location>
</feature>
<protein>
    <recommendedName>
        <fullName evidence="2">MADF domain-containing protein</fullName>
    </recommendedName>
</protein>
<keyword evidence="4" id="KW-1185">Reference proteome</keyword>
<dbReference type="EMBL" id="JARK01001352">
    <property type="protein sequence ID" value="EYC22685.1"/>
    <property type="molecule type" value="Genomic_DNA"/>
</dbReference>
<dbReference type="InterPro" id="IPR039353">
    <property type="entry name" value="TF_Adf1"/>
</dbReference>
<dbReference type="InterPro" id="IPR007284">
    <property type="entry name" value="Ground-like_dom"/>
</dbReference>
<proteinExistence type="predicted"/>
<dbReference type="Pfam" id="PF04155">
    <property type="entry name" value="Ground-like"/>
    <property type="match status" value="1"/>
</dbReference>
<accession>A0A016V5G4</accession>
<feature type="compositionally biased region" description="Basic residues" evidence="1">
    <location>
        <begin position="387"/>
        <end position="397"/>
    </location>
</feature>
<feature type="compositionally biased region" description="Acidic residues" evidence="1">
    <location>
        <begin position="253"/>
        <end position="264"/>
    </location>
</feature>
<gene>
    <name evidence="3" type="primary">Acey_s0016.g2896</name>
    <name evidence="3" type="ORF">Y032_0016g2896</name>
</gene>
<dbReference type="SMART" id="SM00595">
    <property type="entry name" value="MADF"/>
    <property type="match status" value="1"/>
</dbReference>
<comment type="caution">
    <text evidence="3">The sequence shown here is derived from an EMBL/GenBank/DDBJ whole genome shotgun (WGS) entry which is preliminary data.</text>
</comment>
<dbReference type="PROSITE" id="PS51029">
    <property type="entry name" value="MADF"/>
    <property type="match status" value="1"/>
</dbReference>
<dbReference type="InterPro" id="IPR006578">
    <property type="entry name" value="MADF-dom"/>
</dbReference>
<evidence type="ECO:0000259" key="2">
    <source>
        <dbReference type="PROSITE" id="PS51029"/>
    </source>
</evidence>
<sequence>MLYQPKEDVLVSHSDILNSLSAVVRDCHCRGVVLRLFSRVDRAGQVQNIDSNPSSSKRKIQKAATDEIGGLFDVICSSHDFSYLANTQVRFKATISIRLRLHTKKLEEEEAAGEPGEGYSMSFDMKCELIAAIEANECLWNPYCEDYHKGFKRNEAWTNIQRDLATKGYQVHLMVMKNYWKSLRDHWKKRQCPSAEGRRPWVFSDRMDFLLECAAPPGSAFRRPRSSSCVPGPSSSGDVPRSNSAAGTPTDSPEYEEQLYDEGYDGSAASHDIQGGDEGNVHESHSGTSDSVIDEKPVIVRRNMDNSPSIPGLPMKRRKMEYNEHGGIVKQSSSCDIVSEKYQNFGRMVSSVLMDLPPDVANDKMASICAILFQNGNEPPVEQSGRSQRRRGRQSFH</sequence>
<dbReference type="GO" id="GO:0006357">
    <property type="term" value="P:regulation of transcription by RNA polymerase II"/>
    <property type="evidence" value="ECO:0007669"/>
    <property type="project" value="TreeGrafter"/>
</dbReference>
<feature type="compositionally biased region" description="Low complexity" evidence="1">
    <location>
        <begin position="226"/>
        <end position="242"/>
    </location>
</feature>
<dbReference type="GO" id="GO:0005667">
    <property type="term" value="C:transcription regulator complex"/>
    <property type="evidence" value="ECO:0007669"/>
    <property type="project" value="TreeGrafter"/>
</dbReference>
<feature type="region of interest" description="Disordered" evidence="1">
    <location>
        <begin position="375"/>
        <end position="397"/>
    </location>
</feature>
<dbReference type="PANTHER" id="PTHR12243:SF67">
    <property type="entry name" value="COREPRESSOR OF PANGOLIN, ISOFORM A-RELATED"/>
    <property type="match status" value="1"/>
</dbReference>
<evidence type="ECO:0000313" key="4">
    <source>
        <dbReference type="Proteomes" id="UP000024635"/>
    </source>
</evidence>
<reference evidence="4" key="1">
    <citation type="journal article" date="2015" name="Nat. Genet.">
        <title>The genome and transcriptome of the zoonotic hookworm Ancylostoma ceylanicum identify infection-specific gene families.</title>
        <authorList>
            <person name="Schwarz E.M."/>
            <person name="Hu Y."/>
            <person name="Antoshechkin I."/>
            <person name="Miller M.M."/>
            <person name="Sternberg P.W."/>
            <person name="Aroian R.V."/>
        </authorList>
    </citation>
    <scope>NUCLEOTIDE SEQUENCE</scope>
    <source>
        <strain evidence="4">HY135</strain>
    </source>
</reference>
<name>A0A016V5G4_9BILA</name>
<dbReference type="Proteomes" id="UP000024635">
    <property type="component" value="Unassembled WGS sequence"/>
</dbReference>
<dbReference type="OrthoDB" id="10372306at2759"/>
<evidence type="ECO:0000256" key="1">
    <source>
        <dbReference type="SAM" id="MobiDB-lite"/>
    </source>
</evidence>